<sequence length="163" mass="19155">MDVIDIYFRHAGPAGQLSNLTKNPFIMDKIFFGSTEGFLQGLREKNPEIQKEIFALDGVKAKKSGAIRPIKNQTLYWQGRPFDRHSEFYQELLHRMYMNCFVQNEKYQKALYETLGKKLIHSIGKSDPFDTILTEQEFIGNLDRIRTKYSRYLELKYGYNPLT</sequence>
<dbReference type="Proteomes" id="UP000287416">
    <property type="component" value="Segment"/>
</dbReference>
<dbReference type="KEGG" id="vg:55811505"/>
<evidence type="ECO:0000313" key="1">
    <source>
        <dbReference type="EMBL" id="AZU98631.1"/>
    </source>
</evidence>
<organism evidence="1 2">
    <name type="scientific">Acinetobacter phage AbTZA1</name>
    <dbReference type="NCBI Taxonomy" id="2500827"/>
    <lineage>
        <taxon>Viruses</taxon>
        <taxon>Duplodnaviria</taxon>
        <taxon>Heunggongvirae</taxon>
        <taxon>Uroviricota</taxon>
        <taxon>Caudoviricetes</taxon>
        <taxon>Pantevenvirales</taxon>
        <taxon>Straboviridae</taxon>
        <taxon>Twarogvirinae</taxon>
        <taxon>Hadassahvirus</taxon>
        <taxon>Hadassahvirus azbtza1</taxon>
    </lineage>
</organism>
<accession>A0A3Q9R712</accession>
<dbReference type="GeneID" id="55811505"/>
<dbReference type="Pfam" id="PF08010">
    <property type="entry name" value="Phage_30_3"/>
    <property type="match status" value="1"/>
</dbReference>
<dbReference type="Gene3D" id="1.10.357.40">
    <property type="entry name" value="YbiA-like"/>
    <property type="match status" value="1"/>
</dbReference>
<dbReference type="InterPro" id="IPR012596">
    <property type="entry name" value="Phage_T4_Y12G"/>
</dbReference>
<dbReference type="SUPFAM" id="SSF143990">
    <property type="entry name" value="YbiA-like"/>
    <property type="match status" value="1"/>
</dbReference>
<reference evidence="1 2" key="1">
    <citation type="submission" date="2018-12" db="EMBL/GenBank/DDBJ databases">
        <title>Successful treatment of antibiotic resistant microbial bone infection with bacteriophages.</title>
        <authorList>
            <person name="Nir-Paz R."/>
            <person name="Gelman D."/>
            <person name="Khouri A."/>
            <person name="Sisson B.M."/>
            <person name="Fackler J."/>
            <person name="Oren S.A."/>
            <person name="Khalifa L."/>
            <person name="Rimon A."/>
            <person name="Glazer S.C."/>
            <person name="Moses A.E."/>
            <person name="Yoram W."/>
            <person name="Schooley R.T."/>
            <person name="Hazan R."/>
        </authorList>
    </citation>
    <scope>NUCLEOTIDE SEQUENCE [LARGE SCALE GENOMIC DNA]</scope>
</reference>
<proteinExistence type="predicted"/>
<name>A0A3Q9R712_9CAUD</name>
<dbReference type="EMBL" id="MK278860">
    <property type="protein sequence ID" value="AZU98631.1"/>
    <property type="molecule type" value="Genomic_DNA"/>
</dbReference>
<dbReference type="RefSeq" id="YP_009882209.1">
    <property type="nucleotide sequence ID" value="NC_049445.1"/>
</dbReference>
<evidence type="ECO:0000313" key="2">
    <source>
        <dbReference type="Proteomes" id="UP000287416"/>
    </source>
</evidence>
<protein>
    <submittedName>
        <fullName evidence="1">Uncharacterized protein</fullName>
    </submittedName>
</protein>
<dbReference type="InterPro" id="IPR037238">
    <property type="entry name" value="YbiA-like_sf"/>
</dbReference>
<keyword evidence="2" id="KW-1185">Reference proteome</keyword>